<evidence type="ECO:0000313" key="3">
    <source>
        <dbReference type="Proteomes" id="UP001151516"/>
    </source>
</evidence>
<feature type="compositionally biased region" description="Basic and acidic residues" evidence="1">
    <location>
        <begin position="91"/>
        <end position="103"/>
    </location>
</feature>
<name>A0A9W8G9T9_9FUNG</name>
<dbReference type="OrthoDB" id="342281at2759"/>
<accession>A0A9W8G9T9</accession>
<reference evidence="2" key="1">
    <citation type="submission" date="2022-07" db="EMBL/GenBank/DDBJ databases">
        <title>Phylogenomic reconstructions and comparative analyses of Kickxellomycotina fungi.</title>
        <authorList>
            <person name="Reynolds N.K."/>
            <person name="Stajich J.E."/>
            <person name="Barry K."/>
            <person name="Grigoriev I.V."/>
            <person name="Crous P."/>
            <person name="Smith M.E."/>
        </authorList>
    </citation>
    <scope>NUCLEOTIDE SEQUENCE</scope>
    <source>
        <strain evidence="2">CBS 109367</strain>
    </source>
</reference>
<keyword evidence="3" id="KW-1185">Reference proteome</keyword>
<proteinExistence type="predicted"/>
<evidence type="ECO:0000256" key="1">
    <source>
        <dbReference type="SAM" id="MobiDB-lite"/>
    </source>
</evidence>
<feature type="compositionally biased region" description="Polar residues" evidence="1">
    <location>
        <begin position="104"/>
        <end position="121"/>
    </location>
</feature>
<feature type="region of interest" description="Disordered" evidence="1">
    <location>
        <begin position="1"/>
        <end position="39"/>
    </location>
</feature>
<evidence type="ECO:0000313" key="2">
    <source>
        <dbReference type="EMBL" id="KAJ2679462.1"/>
    </source>
</evidence>
<dbReference type="Proteomes" id="UP001151516">
    <property type="component" value="Unassembled WGS sequence"/>
</dbReference>
<feature type="non-terminal residue" evidence="2">
    <location>
        <position position="210"/>
    </location>
</feature>
<gene>
    <name evidence="2" type="ORF">IWW39_006482</name>
</gene>
<sequence length="210" mass="23658">MNQPAYSPKRIESRDIYHRPGQDSLSAEKERARLGEKDSKSNAHFFTNLTSVNIATAFARARITADTINNRPQHLKGAPMSPSQLPRMNHRDIPDAHDPRGHFESSQPSRPYGGTFNTNNDGLRPIRDTTHRAQPNPYGSHSYGHTTQSGYQNMDVDSGAGYEHRDAGSVMPDGFLRERDWKNLQSGVPSWLKKAQDKRPNDLMQISPPR</sequence>
<dbReference type="EMBL" id="JANBTX010000828">
    <property type="protein sequence ID" value="KAJ2679462.1"/>
    <property type="molecule type" value="Genomic_DNA"/>
</dbReference>
<organism evidence="2 3">
    <name type="scientific">Coemansia spiralis</name>
    <dbReference type="NCBI Taxonomy" id="417178"/>
    <lineage>
        <taxon>Eukaryota</taxon>
        <taxon>Fungi</taxon>
        <taxon>Fungi incertae sedis</taxon>
        <taxon>Zoopagomycota</taxon>
        <taxon>Kickxellomycotina</taxon>
        <taxon>Kickxellomycetes</taxon>
        <taxon>Kickxellales</taxon>
        <taxon>Kickxellaceae</taxon>
        <taxon>Coemansia</taxon>
    </lineage>
</organism>
<feature type="compositionally biased region" description="Basic and acidic residues" evidence="1">
    <location>
        <begin position="9"/>
        <end position="39"/>
    </location>
</feature>
<comment type="caution">
    <text evidence="2">The sequence shown here is derived from an EMBL/GenBank/DDBJ whole genome shotgun (WGS) entry which is preliminary data.</text>
</comment>
<feature type="region of interest" description="Disordered" evidence="1">
    <location>
        <begin position="91"/>
        <end position="122"/>
    </location>
</feature>
<feature type="region of interest" description="Disordered" evidence="1">
    <location>
        <begin position="187"/>
        <end position="210"/>
    </location>
</feature>
<dbReference type="AlphaFoldDB" id="A0A9W8G9T9"/>
<protein>
    <submittedName>
        <fullName evidence="2">Uncharacterized protein</fullName>
    </submittedName>
</protein>